<dbReference type="Proteomes" id="UP000235162">
    <property type="component" value="Unassembled WGS sequence"/>
</dbReference>
<dbReference type="Gene3D" id="2.60.40.10">
    <property type="entry name" value="Immunoglobulins"/>
    <property type="match status" value="1"/>
</dbReference>
<keyword evidence="4" id="KW-1185">Reference proteome</keyword>
<evidence type="ECO:0000313" key="4">
    <source>
        <dbReference type="Proteomes" id="UP000235162"/>
    </source>
</evidence>
<dbReference type="Gene3D" id="2.60.40.740">
    <property type="match status" value="1"/>
</dbReference>
<keyword evidence="1" id="KW-1133">Transmembrane helix</keyword>
<reference evidence="3 4" key="1">
    <citation type="submission" date="2018-01" db="EMBL/GenBank/DDBJ databases">
        <title>The draft genome sequence of Halioglobus japonicus S1-36.</title>
        <authorList>
            <person name="Du Z.-J."/>
            <person name="Shi M.-J."/>
        </authorList>
    </citation>
    <scope>NUCLEOTIDE SEQUENCE [LARGE SCALE GENOMIC DNA]</scope>
    <source>
        <strain evidence="3 4">S1-36</strain>
    </source>
</reference>
<dbReference type="InterPro" id="IPR001434">
    <property type="entry name" value="OmcB-like_DUF11"/>
</dbReference>
<dbReference type="InterPro" id="IPR047589">
    <property type="entry name" value="DUF11_rpt"/>
</dbReference>
<evidence type="ECO:0000313" key="3">
    <source>
        <dbReference type="EMBL" id="PLW88001.1"/>
    </source>
</evidence>
<dbReference type="KEGG" id="hja:BST95_12760"/>
<name>A0AAP8MHH4_9GAMM</name>
<evidence type="ECO:0000256" key="1">
    <source>
        <dbReference type="SAM" id="Phobius"/>
    </source>
</evidence>
<dbReference type="InterPro" id="IPR051172">
    <property type="entry name" value="Chlamydia_OmcB"/>
</dbReference>
<feature type="domain" description="DUF11" evidence="2">
    <location>
        <begin position="39"/>
        <end position="151"/>
    </location>
</feature>
<organism evidence="3 4">
    <name type="scientific">Halioglobus japonicus</name>
    <dbReference type="NCBI Taxonomy" id="930805"/>
    <lineage>
        <taxon>Bacteria</taxon>
        <taxon>Pseudomonadati</taxon>
        <taxon>Pseudomonadota</taxon>
        <taxon>Gammaproteobacteria</taxon>
        <taxon>Cellvibrionales</taxon>
        <taxon>Halieaceae</taxon>
        <taxon>Halioglobus</taxon>
    </lineage>
</organism>
<comment type="caution">
    <text evidence="3">The sequence shown here is derived from an EMBL/GenBank/DDBJ whole genome shotgun (WGS) entry which is preliminary data.</text>
</comment>
<feature type="domain" description="DUF11" evidence="2">
    <location>
        <begin position="292"/>
        <end position="372"/>
    </location>
</feature>
<feature type="domain" description="DUF11" evidence="2">
    <location>
        <begin position="522"/>
        <end position="623"/>
    </location>
</feature>
<dbReference type="PANTHER" id="PTHR34819">
    <property type="entry name" value="LARGE CYSTEINE-RICH PERIPLASMIC PROTEIN OMCB"/>
    <property type="match status" value="1"/>
</dbReference>
<dbReference type="PANTHER" id="PTHR34819:SF3">
    <property type="entry name" value="CELL SURFACE PROTEIN"/>
    <property type="match status" value="1"/>
</dbReference>
<dbReference type="NCBIfam" id="TIGR01451">
    <property type="entry name" value="B_ant_repeat"/>
    <property type="match status" value="4"/>
</dbReference>
<dbReference type="InterPro" id="IPR013783">
    <property type="entry name" value="Ig-like_fold"/>
</dbReference>
<dbReference type="Pfam" id="PF01345">
    <property type="entry name" value="DUF11"/>
    <property type="match status" value="5"/>
</dbReference>
<feature type="domain" description="DUF11" evidence="2">
    <location>
        <begin position="403"/>
        <end position="502"/>
    </location>
</feature>
<sequence>MTMVEQKPASKNIPHLLAIYLGAMFWCVSAQLASAAPALSITKDASSNIVQTGSQLIYFLEIANTGTSAAIDVVVQDTLGPEVDFVAATGGGTSVTDAFNNTFVEWSFPSIGPGQTLSLSIITTVVAPLLANWDNSASVQGQGVGPINSNTVSIINLQAPDLEITKAVNRSNANVGDRLIYTLTYNNAGPTPATNVTLIDSLPAALEPSSITATGGGTVSGSEVVWSLSDLAPGQSGAVSISATVGLVPDGTEIQNQAQLNSQESVQASLSNIVVTRVRSNTSLVADASSLPNNPRPGDIVQFTTEIVNQTSTAAENVVIRADVPQNTSYVSNLGGGALSANSVTWNIGTLGPQQSTSVVLSVELSNSLSNGDSVEFEASFDFSNGPEGGSGLIIFVSEQPELNLTKTASRSLVAAAAGQEIVYTLDYSNTGSEEPGAQLIDYLPTQTQLVSATGNYIQTGNRVSWNLGSLPSNVNGSESLTVLVLSPASGSILKNVAELDAQLGLPVTASANVTVSNLPQLRVVKTADVAVVEPGGEITYSIDFENTGALPADGVVVADILPAGTRFSRCSDNCVQEMGAQTWQVGRLPPGQAASVTLTVVADPGAANGTIIANNASIKSDSSPTALSPLVETVVLIDGENPRPARVDTLATVFMLLLVVCTGFIGARTAKHSNSGVR</sequence>
<evidence type="ECO:0000259" key="2">
    <source>
        <dbReference type="Pfam" id="PF01345"/>
    </source>
</evidence>
<feature type="domain" description="DUF11" evidence="2">
    <location>
        <begin position="161"/>
        <end position="269"/>
    </location>
</feature>
<keyword evidence="1" id="KW-0472">Membrane</keyword>
<dbReference type="AlphaFoldDB" id="A0AAP8MHH4"/>
<feature type="transmembrane region" description="Helical" evidence="1">
    <location>
        <begin position="651"/>
        <end position="671"/>
    </location>
</feature>
<protein>
    <submittedName>
        <fullName evidence="3">DUF11 domain-containing protein</fullName>
    </submittedName>
</protein>
<dbReference type="EMBL" id="PKUR01000001">
    <property type="protein sequence ID" value="PLW88001.1"/>
    <property type="molecule type" value="Genomic_DNA"/>
</dbReference>
<accession>A0AAP8MHH4</accession>
<dbReference type="RefSeq" id="WP_084199938.1">
    <property type="nucleotide sequence ID" value="NZ_BMYL01000005.1"/>
</dbReference>
<keyword evidence="1" id="KW-0812">Transmembrane</keyword>
<gene>
    <name evidence="3" type="ORF">C0029_05425</name>
</gene>
<proteinExistence type="predicted"/>